<dbReference type="Proteomes" id="UP000266673">
    <property type="component" value="Unassembled WGS sequence"/>
</dbReference>
<accession>A0A397VBY3</accession>
<comment type="caution">
    <text evidence="1">The sequence shown here is derived from an EMBL/GenBank/DDBJ whole genome shotgun (WGS) entry which is preliminary data.</text>
</comment>
<protein>
    <submittedName>
        <fullName evidence="1">Uncharacterized protein</fullName>
    </submittedName>
</protein>
<name>A0A397VBY3_9GLOM</name>
<reference evidence="1 2" key="1">
    <citation type="submission" date="2018-06" db="EMBL/GenBank/DDBJ databases">
        <title>Comparative genomics reveals the genomic features of Rhizophagus irregularis, R. cerebriforme, R. diaphanum and Gigaspora rosea, and their symbiotic lifestyle signature.</title>
        <authorList>
            <person name="Morin E."/>
            <person name="San Clemente H."/>
            <person name="Chen E.C.H."/>
            <person name="De La Providencia I."/>
            <person name="Hainaut M."/>
            <person name="Kuo A."/>
            <person name="Kohler A."/>
            <person name="Murat C."/>
            <person name="Tang N."/>
            <person name="Roy S."/>
            <person name="Loubradou J."/>
            <person name="Henrissat B."/>
            <person name="Grigoriev I.V."/>
            <person name="Corradi N."/>
            <person name="Roux C."/>
            <person name="Martin F.M."/>
        </authorList>
    </citation>
    <scope>NUCLEOTIDE SEQUENCE [LARGE SCALE GENOMIC DNA]</scope>
    <source>
        <strain evidence="1 2">DAOM 194757</strain>
    </source>
</reference>
<proteinExistence type="predicted"/>
<organism evidence="1 2">
    <name type="scientific">Gigaspora rosea</name>
    <dbReference type="NCBI Taxonomy" id="44941"/>
    <lineage>
        <taxon>Eukaryota</taxon>
        <taxon>Fungi</taxon>
        <taxon>Fungi incertae sedis</taxon>
        <taxon>Mucoromycota</taxon>
        <taxon>Glomeromycotina</taxon>
        <taxon>Glomeromycetes</taxon>
        <taxon>Diversisporales</taxon>
        <taxon>Gigasporaceae</taxon>
        <taxon>Gigaspora</taxon>
    </lineage>
</organism>
<evidence type="ECO:0000313" key="1">
    <source>
        <dbReference type="EMBL" id="RIB16806.1"/>
    </source>
</evidence>
<keyword evidence="2" id="KW-1185">Reference proteome</keyword>
<dbReference type="AlphaFoldDB" id="A0A397VBY3"/>
<gene>
    <name evidence="1" type="ORF">C2G38_2188941</name>
</gene>
<sequence length="72" mass="7918">MDQGKGDHKAHKAWLTNPSEQTDWELRNYQGIAYKDEGYTVKAVADVIYNIRGIKNSDVGPAPLSISGLDGI</sequence>
<evidence type="ECO:0000313" key="2">
    <source>
        <dbReference type="Proteomes" id="UP000266673"/>
    </source>
</evidence>
<dbReference type="EMBL" id="QKWP01000649">
    <property type="protein sequence ID" value="RIB16806.1"/>
    <property type="molecule type" value="Genomic_DNA"/>
</dbReference>